<evidence type="ECO:0000313" key="18">
    <source>
        <dbReference type="EMBL" id="MBB5193111.1"/>
    </source>
</evidence>
<keyword evidence="9" id="KW-0406">Ion transport</keyword>
<keyword evidence="6" id="KW-0812">Transmembrane</keyword>
<evidence type="ECO:0000256" key="9">
    <source>
        <dbReference type="ARBA" id="ARBA00023065"/>
    </source>
</evidence>
<evidence type="ECO:0000256" key="3">
    <source>
        <dbReference type="ARBA" id="ARBA00022448"/>
    </source>
</evidence>
<sequence length="312" mass="32976">MMSGRTRFIAVTTALIIAGPTAAFAADVMPSPLYPVGAPALSNSQTLPQPAKPPVSNVMPVSPAPAAPLERLTCRSGDLTDFQKYLCRSAGLALPLFGQSIFARQSAFLPTESSPVGPDYVLGPGDQFGVRIWGSIDADLQLVIDRNGTVFIPKVGNINLAGVPYGMLRQQISNAVGRVYRNFDVSVNMGQLRMLPIFVTGQATNPGSYTLNPLSTLVTALFAAGGPSAAGSMRDIQIKRGGQIVAHFDLYDLLLKGDKSHDILLQPGDVLHIPAANPQVAIYGSIKVPGIYEVNPIRVIDVPRPSSNCSAA</sequence>
<comment type="similarity">
    <text evidence="2">Belongs to the BexD/CtrA/VexA family.</text>
</comment>
<evidence type="ECO:0000313" key="19">
    <source>
        <dbReference type="Proteomes" id="UP000543030"/>
    </source>
</evidence>
<dbReference type="InterPro" id="IPR054765">
    <property type="entry name" value="SLBB_dom"/>
</dbReference>
<organism evidence="18 19">
    <name type="scientific">Silvimonas terrae</name>
    <dbReference type="NCBI Taxonomy" id="300266"/>
    <lineage>
        <taxon>Bacteria</taxon>
        <taxon>Pseudomonadati</taxon>
        <taxon>Pseudomonadota</taxon>
        <taxon>Betaproteobacteria</taxon>
        <taxon>Neisseriales</taxon>
        <taxon>Chitinibacteraceae</taxon>
        <taxon>Silvimonas</taxon>
    </lineage>
</organism>
<feature type="domain" description="SLBB" evidence="17">
    <location>
        <begin position="197"/>
        <end position="273"/>
    </location>
</feature>
<keyword evidence="13" id="KW-0998">Cell outer membrane</keyword>
<keyword evidence="8" id="KW-0625">Polysaccharide transport</keyword>
<dbReference type="AlphaFoldDB" id="A0A840RLX6"/>
<dbReference type="Proteomes" id="UP000543030">
    <property type="component" value="Unassembled WGS sequence"/>
</dbReference>
<dbReference type="InterPro" id="IPR003715">
    <property type="entry name" value="Poly_export_N"/>
</dbReference>
<evidence type="ECO:0000259" key="16">
    <source>
        <dbReference type="Pfam" id="PF02563"/>
    </source>
</evidence>
<evidence type="ECO:0000256" key="12">
    <source>
        <dbReference type="ARBA" id="ARBA00023139"/>
    </source>
</evidence>
<dbReference type="GO" id="GO:0015288">
    <property type="term" value="F:porin activity"/>
    <property type="evidence" value="ECO:0007669"/>
    <property type="project" value="UniProtKB-KW"/>
</dbReference>
<evidence type="ECO:0000256" key="2">
    <source>
        <dbReference type="ARBA" id="ARBA00009450"/>
    </source>
</evidence>
<keyword evidence="3" id="KW-0813">Transport</keyword>
<dbReference type="PANTHER" id="PTHR33619:SF3">
    <property type="entry name" value="POLYSACCHARIDE EXPORT PROTEIN GFCE-RELATED"/>
    <property type="match status" value="1"/>
</dbReference>
<feature type="chain" id="PRO_5032408053" evidence="15">
    <location>
        <begin position="26"/>
        <end position="312"/>
    </location>
</feature>
<dbReference type="InterPro" id="IPR049712">
    <property type="entry name" value="Poly_export"/>
</dbReference>
<comment type="subcellular location">
    <subcellularLocation>
        <location evidence="1">Cell outer membrane</location>
        <topology evidence="1">Multi-pass membrane protein</topology>
    </subcellularLocation>
</comment>
<name>A0A840RLX6_9NEIS</name>
<dbReference type="Pfam" id="PF22461">
    <property type="entry name" value="SLBB_2"/>
    <property type="match status" value="1"/>
</dbReference>
<reference evidence="18 19" key="1">
    <citation type="submission" date="2020-08" db="EMBL/GenBank/DDBJ databases">
        <title>Genomic Encyclopedia of Type Strains, Phase IV (KMG-IV): sequencing the most valuable type-strain genomes for metagenomic binning, comparative biology and taxonomic classification.</title>
        <authorList>
            <person name="Goeker M."/>
        </authorList>
    </citation>
    <scope>NUCLEOTIDE SEQUENCE [LARGE SCALE GENOMIC DNA]</scope>
    <source>
        <strain evidence="18 19">DSM 18233</strain>
    </source>
</reference>
<evidence type="ECO:0000256" key="8">
    <source>
        <dbReference type="ARBA" id="ARBA00023047"/>
    </source>
</evidence>
<dbReference type="GO" id="GO:0046930">
    <property type="term" value="C:pore complex"/>
    <property type="evidence" value="ECO:0007669"/>
    <property type="project" value="UniProtKB-KW"/>
</dbReference>
<feature type="domain" description="Polysaccharide export protein N-terminal" evidence="16">
    <location>
        <begin position="115"/>
        <end position="189"/>
    </location>
</feature>
<feature type="signal peptide" evidence="15">
    <location>
        <begin position="1"/>
        <end position="25"/>
    </location>
</feature>
<keyword evidence="11" id="KW-0472">Membrane</keyword>
<evidence type="ECO:0000256" key="14">
    <source>
        <dbReference type="ARBA" id="ARBA00023288"/>
    </source>
</evidence>
<keyword evidence="19" id="KW-1185">Reference proteome</keyword>
<evidence type="ECO:0000256" key="6">
    <source>
        <dbReference type="ARBA" id="ARBA00022692"/>
    </source>
</evidence>
<evidence type="ECO:0000256" key="5">
    <source>
        <dbReference type="ARBA" id="ARBA00022597"/>
    </source>
</evidence>
<dbReference type="RefSeq" id="WP_184102757.1">
    <property type="nucleotide sequence ID" value="NZ_JACHHN010000009.1"/>
</dbReference>
<evidence type="ECO:0000256" key="15">
    <source>
        <dbReference type="SAM" id="SignalP"/>
    </source>
</evidence>
<proteinExistence type="inferred from homology"/>
<keyword evidence="14" id="KW-0449">Lipoprotein</keyword>
<dbReference type="GO" id="GO:0009279">
    <property type="term" value="C:cell outer membrane"/>
    <property type="evidence" value="ECO:0007669"/>
    <property type="project" value="UniProtKB-SubCell"/>
</dbReference>
<evidence type="ECO:0000256" key="13">
    <source>
        <dbReference type="ARBA" id="ARBA00023237"/>
    </source>
</evidence>
<evidence type="ECO:0000259" key="17">
    <source>
        <dbReference type="Pfam" id="PF22461"/>
    </source>
</evidence>
<dbReference type="GO" id="GO:0015159">
    <property type="term" value="F:polysaccharide transmembrane transporter activity"/>
    <property type="evidence" value="ECO:0007669"/>
    <property type="project" value="InterPro"/>
</dbReference>
<keyword evidence="5" id="KW-0762">Sugar transport</keyword>
<evidence type="ECO:0000256" key="11">
    <source>
        <dbReference type="ARBA" id="ARBA00023136"/>
    </source>
</evidence>
<dbReference type="PANTHER" id="PTHR33619">
    <property type="entry name" value="POLYSACCHARIDE EXPORT PROTEIN GFCE-RELATED"/>
    <property type="match status" value="1"/>
</dbReference>
<protein>
    <submittedName>
        <fullName evidence="18">Protein involved in polysaccharide export with SLBB domain</fullName>
    </submittedName>
</protein>
<keyword evidence="12" id="KW-0564">Palmitate</keyword>
<comment type="caution">
    <text evidence="18">The sequence shown here is derived from an EMBL/GenBank/DDBJ whole genome shotgun (WGS) entry which is preliminary data.</text>
</comment>
<keyword evidence="7 15" id="KW-0732">Signal</keyword>
<dbReference type="Gene3D" id="3.30.1950.10">
    <property type="entry name" value="wza like domain"/>
    <property type="match status" value="1"/>
</dbReference>
<keyword evidence="10" id="KW-0626">Porin</keyword>
<evidence type="ECO:0000256" key="10">
    <source>
        <dbReference type="ARBA" id="ARBA00023114"/>
    </source>
</evidence>
<dbReference type="Gene3D" id="3.10.560.10">
    <property type="entry name" value="Outer membrane lipoprotein wza domain like"/>
    <property type="match status" value="1"/>
</dbReference>
<gene>
    <name evidence="18" type="ORF">HNQ50_003865</name>
</gene>
<evidence type="ECO:0000256" key="1">
    <source>
        <dbReference type="ARBA" id="ARBA00004571"/>
    </source>
</evidence>
<dbReference type="Pfam" id="PF02563">
    <property type="entry name" value="Poly_export"/>
    <property type="match status" value="1"/>
</dbReference>
<evidence type="ECO:0000256" key="7">
    <source>
        <dbReference type="ARBA" id="ARBA00022729"/>
    </source>
</evidence>
<accession>A0A840RLX6</accession>
<keyword evidence="4" id="KW-1134">Transmembrane beta strand</keyword>
<dbReference type="GO" id="GO:0006811">
    <property type="term" value="P:monoatomic ion transport"/>
    <property type="evidence" value="ECO:0007669"/>
    <property type="project" value="UniProtKB-KW"/>
</dbReference>
<evidence type="ECO:0000256" key="4">
    <source>
        <dbReference type="ARBA" id="ARBA00022452"/>
    </source>
</evidence>
<dbReference type="EMBL" id="JACHHN010000009">
    <property type="protein sequence ID" value="MBB5193111.1"/>
    <property type="molecule type" value="Genomic_DNA"/>
</dbReference>